<reference evidence="1" key="1">
    <citation type="submission" date="2014-10" db="EMBL/GenBank/DDBJ databases">
        <title>Thermophilic hydrogen-producing bacteria Caloranaerobacter from deep-sea hydrothermal environments: phylogeny, physiology and diverse [FeFe] hydrogenases.</title>
        <authorList>
            <person name="Jiang L.J."/>
            <person name="Zeng X."/>
            <person name="Shao Z.Z."/>
        </authorList>
    </citation>
    <scope>NUCLEOTIDE SEQUENCE</scope>
    <source>
        <strain evidence="1">DY22619</strain>
    </source>
</reference>
<organism evidence="1">
    <name type="scientific">Caloranaerobacter ferrireducens</name>
    <dbReference type="NCBI Taxonomy" id="1323370"/>
    <lineage>
        <taxon>Bacteria</taxon>
        <taxon>Bacillati</taxon>
        <taxon>Bacillota</taxon>
        <taxon>Tissierellia</taxon>
        <taxon>Tissierellales</taxon>
        <taxon>Thermohalobacteraceae</taxon>
        <taxon>Caloranaerobacter</taxon>
    </lineage>
</organism>
<dbReference type="PANTHER" id="PTHR43342">
    <property type="entry name" value="NADH-QUINONE OXIDOREDUCTASE, E SUBUNIT"/>
    <property type="match status" value="1"/>
</dbReference>
<dbReference type="InterPro" id="IPR028431">
    <property type="entry name" value="NADP_DH_HndA-like"/>
</dbReference>
<dbReference type="PANTHER" id="PTHR43342:SF2">
    <property type="entry name" value="POTENTIAL NAD-REDUCING HYDROGENASE SUBUNIT"/>
    <property type="match status" value="1"/>
</dbReference>
<dbReference type="AlphaFoldDB" id="A0A0A7NVB3"/>
<dbReference type="EMBL" id="KP004410">
    <property type="protein sequence ID" value="AIZ97534.1"/>
    <property type="molecule type" value="Genomic_DNA"/>
</dbReference>
<keyword evidence="1" id="KW-0371">Homeobox</keyword>
<evidence type="ECO:0000313" key="1">
    <source>
        <dbReference type="EMBL" id="AIZ97534.1"/>
    </source>
</evidence>
<accession>A0A0A7NVB3</accession>
<name>A0A0A7NVB3_9FIRM</name>
<dbReference type="Gene3D" id="3.40.30.10">
    <property type="entry name" value="Glutaredoxin"/>
    <property type="match status" value="1"/>
</dbReference>
<dbReference type="Pfam" id="PF01257">
    <property type="entry name" value="2Fe-2S_thioredx"/>
    <property type="match status" value="1"/>
</dbReference>
<dbReference type="CDD" id="cd03064">
    <property type="entry name" value="TRX_Fd_NuoE"/>
    <property type="match status" value="1"/>
</dbReference>
<dbReference type="SUPFAM" id="SSF52833">
    <property type="entry name" value="Thioredoxin-like"/>
    <property type="match status" value="1"/>
</dbReference>
<dbReference type="InterPro" id="IPR036249">
    <property type="entry name" value="Thioredoxin-like_sf"/>
</dbReference>
<protein>
    <submittedName>
        <fullName evidence="1">NAD-reducing hydrogenase large subunit HoxE</fullName>
    </submittedName>
</protein>
<dbReference type="InterPro" id="IPR042128">
    <property type="entry name" value="NuoE_dom"/>
</dbReference>
<sequence>MNKYQKVREILERELGIKMGETTEDGEFSLEYTACFGACDISPAFRIDDKVYGNLNETKIKEIINSYRRINHE</sequence>
<proteinExistence type="predicted"/>
<dbReference type="GO" id="GO:0003677">
    <property type="term" value="F:DNA binding"/>
    <property type="evidence" value="ECO:0007669"/>
    <property type="project" value="UniProtKB-KW"/>
</dbReference>